<dbReference type="OrthoDB" id="2388036at2"/>
<accession>A0A0A3IQ27</accession>
<evidence type="ECO:0000256" key="1">
    <source>
        <dbReference type="SAM" id="Phobius"/>
    </source>
</evidence>
<organism evidence="3 4">
    <name type="scientific">Lysinibacillus odysseyi 34hs-1 = NBRC 100172</name>
    <dbReference type="NCBI Taxonomy" id="1220589"/>
    <lineage>
        <taxon>Bacteria</taxon>
        <taxon>Bacillati</taxon>
        <taxon>Bacillota</taxon>
        <taxon>Bacilli</taxon>
        <taxon>Bacillales</taxon>
        <taxon>Bacillaceae</taxon>
        <taxon>Lysinibacillus</taxon>
    </lineage>
</organism>
<feature type="domain" description="Regulatory protein YycH-like" evidence="2">
    <location>
        <begin position="41"/>
        <end position="252"/>
    </location>
</feature>
<keyword evidence="1" id="KW-0472">Membrane</keyword>
<dbReference type="InterPro" id="IPR018604">
    <property type="entry name" value="YycI-like"/>
</dbReference>
<evidence type="ECO:0000259" key="2">
    <source>
        <dbReference type="Pfam" id="PF09648"/>
    </source>
</evidence>
<dbReference type="Proteomes" id="UP000030437">
    <property type="component" value="Unassembled WGS sequence"/>
</dbReference>
<dbReference type="AlphaFoldDB" id="A0A0A3IQ27"/>
<protein>
    <recommendedName>
        <fullName evidence="2">Regulatory protein YycH-like domain-containing protein</fullName>
    </recommendedName>
</protein>
<reference evidence="3 4" key="1">
    <citation type="submission" date="2014-02" db="EMBL/GenBank/DDBJ databases">
        <title>Draft genome sequence of Lysinibacillus odysseyi NBRC 100172.</title>
        <authorList>
            <person name="Zhang F."/>
            <person name="Wang G."/>
            <person name="Zhang L."/>
        </authorList>
    </citation>
    <scope>NUCLEOTIDE SEQUENCE [LARGE SCALE GENOMIC DNA]</scope>
    <source>
        <strain evidence="3 4">NBRC 100172</strain>
    </source>
</reference>
<dbReference type="Pfam" id="PF09648">
    <property type="entry name" value="YycI"/>
    <property type="match status" value="1"/>
</dbReference>
<name>A0A0A3IQ27_9BACI</name>
<dbReference type="EMBL" id="JPVP01000050">
    <property type="protein sequence ID" value="KGR86796.1"/>
    <property type="molecule type" value="Genomic_DNA"/>
</dbReference>
<dbReference type="STRING" id="1220589.CD32_05540"/>
<keyword evidence="1" id="KW-0812">Transmembrane</keyword>
<comment type="caution">
    <text evidence="3">The sequence shown here is derived from an EMBL/GenBank/DDBJ whole genome shotgun (WGS) entry which is preliminary data.</text>
</comment>
<feature type="transmembrane region" description="Helical" evidence="1">
    <location>
        <begin position="9"/>
        <end position="26"/>
    </location>
</feature>
<keyword evidence="4" id="KW-1185">Reference proteome</keyword>
<evidence type="ECO:0000313" key="4">
    <source>
        <dbReference type="Proteomes" id="UP000030437"/>
    </source>
</evidence>
<keyword evidence="1" id="KW-1133">Transmembrane helix</keyword>
<dbReference type="eggNOG" id="COG4853">
    <property type="taxonomic scope" value="Bacteria"/>
</dbReference>
<gene>
    <name evidence="3" type="ORF">CD32_05540</name>
</gene>
<evidence type="ECO:0000313" key="3">
    <source>
        <dbReference type="EMBL" id="KGR86796.1"/>
    </source>
</evidence>
<dbReference type="GO" id="GO:0016020">
    <property type="term" value="C:membrane"/>
    <property type="evidence" value="ECO:0007669"/>
    <property type="project" value="InterPro"/>
</dbReference>
<sequence length="270" mass="31272">MDWSKTKSIFIGVFLILNMFLYSQYIETYNGKNLEKKPGEEDAEVKLQSENITYDKLPNSVESAFFLSAQVKKYSSDDFPTNDNQDYQLLNDNQLVVNFKTPIKLSSTKEPSALQEFVNQYVYEGKSFVLWEIDEETRTATFFQSVKNGTVYYNEKGGLQLHWNTKGEVYMYKQAMLEKIEEVGRPRTIVPPLQVLKGLYNQKILQTNDHITSMKLGYATHVQFTEKQVLTPTWEVHVKTDKGKEQIHFVNANTGTVMDLQRKTQEVGEE</sequence>
<proteinExistence type="predicted"/>
<dbReference type="Gene3D" id="2.40.128.690">
    <property type="entry name" value="YycH protein, domain 3-like"/>
    <property type="match status" value="1"/>
</dbReference>
<dbReference type="RefSeq" id="WP_036152133.1">
    <property type="nucleotide sequence ID" value="NZ_AVCX01000011.1"/>
</dbReference>